<dbReference type="InterPro" id="IPR010852">
    <property type="entry name" value="ABATE"/>
</dbReference>
<sequence length="195" mass="21132">MPWSATSRFELVPAPGALALVQDLLNTAATAQDPDLLADMESAQAWVSDATAEWSAVTGLPAVETVLDADGLQELRAFRDDLRDMSARAHEAASETGPVEPATHAGAAMLQLGADGSVRLQPQESDRRALVVLALAALFEGQQAGTRHRLKTCRNPRCRVAFYDRSRNVSGVWHSVRSCGNLANLHAHRERRRAE</sequence>
<dbReference type="PANTHER" id="PTHR35525">
    <property type="entry name" value="BLL6575 PROTEIN"/>
    <property type="match status" value="1"/>
</dbReference>
<dbReference type="Proteomes" id="UP000605992">
    <property type="component" value="Unassembled WGS sequence"/>
</dbReference>
<dbReference type="PANTHER" id="PTHR35525:SF3">
    <property type="entry name" value="BLL6575 PROTEIN"/>
    <property type="match status" value="1"/>
</dbReference>
<organism evidence="2 3">
    <name type="scientific">Planotetraspora thailandica</name>
    <dbReference type="NCBI Taxonomy" id="487172"/>
    <lineage>
        <taxon>Bacteria</taxon>
        <taxon>Bacillati</taxon>
        <taxon>Actinomycetota</taxon>
        <taxon>Actinomycetes</taxon>
        <taxon>Streptosporangiales</taxon>
        <taxon>Streptosporangiaceae</taxon>
        <taxon>Planotetraspora</taxon>
    </lineage>
</organism>
<gene>
    <name evidence="2" type="ORF">Pth03_08100</name>
</gene>
<dbReference type="RefSeq" id="WP_203942708.1">
    <property type="nucleotide sequence ID" value="NZ_BOOR01000005.1"/>
</dbReference>
<dbReference type="Gene3D" id="1.10.3300.10">
    <property type="entry name" value="Jann2411-like domain"/>
    <property type="match status" value="1"/>
</dbReference>
<dbReference type="InterPro" id="IPR023286">
    <property type="entry name" value="ABATE_dom_sf"/>
</dbReference>
<dbReference type="InterPro" id="IPR021005">
    <property type="entry name" value="Znf_CGNR"/>
</dbReference>
<dbReference type="AlphaFoldDB" id="A0A8J3UX31"/>
<reference evidence="2" key="1">
    <citation type="submission" date="2021-01" db="EMBL/GenBank/DDBJ databases">
        <title>Whole genome shotgun sequence of Planotetraspora thailandica NBRC 104271.</title>
        <authorList>
            <person name="Komaki H."/>
            <person name="Tamura T."/>
        </authorList>
    </citation>
    <scope>NUCLEOTIDE SEQUENCE</scope>
    <source>
        <strain evidence="2">NBRC 104271</strain>
    </source>
</reference>
<evidence type="ECO:0000313" key="3">
    <source>
        <dbReference type="Proteomes" id="UP000605992"/>
    </source>
</evidence>
<evidence type="ECO:0000313" key="2">
    <source>
        <dbReference type="EMBL" id="GII52421.1"/>
    </source>
</evidence>
<dbReference type="Pfam" id="PF11706">
    <property type="entry name" value="zf-CGNR"/>
    <property type="match status" value="1"/>
</dbReference>
<dbReference type="EMBL" id="BOOR01000005">
    <property type="protein sequence ID" value="GII52421.1"/>
    <property type="molecule type" value="Genomic_DNA"/>
</dbReference>
<proteinExistence type="predicted"/>
<keyword evidence="3" id="KW-1185">Reference proteome</keyword>
<comment type="caution">
    <text evidence="2">The sequence shown here is derived from an EMBL/GenBank/DDBJ whole genome shotgun (WGS) entry which is preliminary data.</text>
</comment>
<accession>A0A8J3UX31</accession>
<name>A0A8J3UX31_9ACTN</name>
<protein>
    <recommendedName>
        <fullName evidence="1">Zinc finger CGNR domain-containing protein</fullName>
    </recommendedName>
</protein>
<evidence type="ECO:0000259" key="1">
    <source>
        <dbReference type="Pfam" id="PF11706"/>
    </source>
</evidence>
<feature type="domain" description="Zinc finger CGNR" evidence="1">
    <location>
        <begin position="149"/>
        <end position="192"/>
    </location>
</feature>
<dbReference type="SUPFAM" id="SSF160904">
    <property type="entry name" value="Jann2411-like"/>
    <property type="match status" value="1"/>
</dbReference>